<dbReference type="GO" id="GO:0030170">
    <property type="term" value="F:pyridoxal phosphate binding"/>
    <property type="evidence" value="ECO:0007669"/>
    <property type="project" value="InterPro"/>
</dbReference>
<dbReference type="PROSITE" id="PS00868">
    <property type="entry name" value="CYS_MET_METAB_PP"/>
    <property type="match status" value="1"/>
</dbReference>
<comment type="cofactor">
    <cofactor evidence="1 4">
        <name>pyridoxal 5'-phosphate</name>
        <dbReference type="ChEBI" id="CHEBI:597326"/>
    </cofactor>
</comment>
<dbReference type="GO" id="GO:0016846">
    <property type="term" value="F:carbon-sulfur lyase activity"/>
    <property type="evidence" value="ECO:0007669"/>
    <property type="project" value="TreeGrafter"/>
</dbReference>
<dbReference type="Pfam" id="PF01053">
    <property type="entry name" value="Cys_Met_Meta_PP"/>
    <property type="match status" value="1"/>
</dbReference>
<protein>
    <submittedName>
        <fullName evidence="5">Cystathionine gamma-synthase</fullName>
    </submittedName>
</protein>
<dbReference type="GO" id="GO:0005737">
    <property type="term" value="C:cytoplasm"/>
    <property type="evidence" value="ECO:0007669"/>
    <property type="project" value="TreeGrafter"/>
</dbReference>
<evidence type="ECO:0000256" key="4">
    <source>
        <dbReference type="RuleBase" id="RU362118"/>
    </source>
</evidence>
<dbReference type="PIRSF" id="PIRSF001434">
    <property type="entry name" value="CGS"/>
    <property type="match status" value="1"/>
</dbReference>
<comment type="caution">
    <text evidence="5">The sequence shown here is derived from an EMBL/GenBank/DDBJ whole genome shotgun (WGS) entry which is preliminary data.</text>
</comment>
<dbReference type="AlphaFoldDB" id="A0A4R3M6P6"/>
<evidence type="ECO:0000256" key="3">
    <source>
        <dbReference type="PIRSR" id="PIRSR001434-2"/>
    </source>
</evidence>
<dbReference type="FunFam" id="3.40.640.10:FF:000046">
    <property type="entry name" value="Cystathionine gamma-lyase"/>
    <property type="match status" value="1"/>
</dbReference>
<dbReference type="PANTHER" id="PTHR11808:SF35">
    <property type="entry name" value="CYSTATHIONINE GAMMA-SYNTHASE (AFU_ORTHOLOGUE AFUA_7G01590)"/>
    <property type="match status" value="1"/>
</dbReference>
<keyword evidence="6" id="KW-1185">Reference proteome</keyword>
<sequence>MTARRNRLDPATLAAQALGTVDAETGAVVPPMHSSTTFARGADYRLVGDHLYSRDSGPTVRRAEEIVAALDGGADARLFASGMAAFAALLEALPEGAHVLAPKSMYYAAQDWLIRQAWRGRIELDLFDQTRPEALSAALRPGRTALVWIETPANPTWDVVDIALAAEAAHSAGARLAVDSTCAPPPTTRPLELGADIVFHSATKYLNGHSDLTAGALIPARDDELWAQIHKIRTATGGVLGGFEAWLLIRGMRTLHVRFARQSETALALARHLERHPRVVEVLYPGLARHPGHAIARRQMTGGFGGMLSILLDGDVESARRVAASTRVFVPATSLGGVESLIEHRRSVESPQSPVPDTLIRISVGLEAPGDLIDDLDQALAAA</sequence>
<dbReference type="Gene3D" id="3.90.1150.10">
    <property type="entry name" value="Aspartate Aminotransferase, domain 1"/>
    <property type="match status" value="1"/>
</dbReference>
<keyword evidence="2 3" id="KW-0663">Pyridoxal phosphate</keyword>
<dbReference type="InterPro" id="IPR015424">
    <property type="entry name" value="PyrdxlP-dep_Trfase"/>
</dbReference>
<evidence type="ECO:0000313" key="5">
    <source>
        <dbReference type="EMBL" id="TCT07217.1"/>
    </source>
</evidence>
<dbReference type="GO" id="GO:0019346">
    <property type="term" value="P:transsulfuration"/>
    <property type="evidence" value="ECO:0007669"/>
    <property type="project" value="InterPro"/>
</dbReference>
<dbReference type="OrthoDB" id="9805807at2"/>
<feature type="modified residue" description="N6-(pyridoxal phosphate)lysine" evidence="3">
    <location>
        <position position="204"/>
    </location>
</feature>
<dbReference type="InterPro" id="IPR015421">
    <property type="entry name" value="PyrdxlP-dep_Trfase_major"/>
</dbReference>
<comment type="similarity">
    <text evidence="4">Belongs to the trans-sulfuration enzymes family.</text>
</comment>
<evidence type="ECO:0000256" key="2">
    <source>
        <dbReference type="ARBA" id="ARBA00022898"/>
    </source>
</evidence>
<dbReference type="InterPro" id="IPR054542">
    <property type="entry name" value="Cys_met_metab_PP"/>
</dbReference>
<organism evidence="5 6">
    <name type="scientific">Tepidamorphus gemmatus</name>
    <dbReference type="NCBI Taxonomy" id="747076"/>
    <lineage>
        <taxon>Bacteria</taxon>
        <taxon>Pseudomonadati</taxon>
        <taxon>Pseudomonadota</taxon>
        <taxon>Alphaproteobacteria</taxon>
        <taxon>Hyphomicrobiales</taxon>
        <taxon>Tepidamorphaceae</taxon>
        <taxon>Tepidamorphus</taxon>
    </lineage>
</organism>
<dbReference type="SUPFAM" id="SSF53383">
    <property type="entry name" value="PLP-dependent transferases"/>
    <property type="match status" value="1"/>
</dbReference>
<dbReference type="PANTHER" id="PTHR11808">
    <property type="entry name" value="TRANS-SULFURATION ENZYME FAMILY MEMBER"/>
    <property type="match status" value="1"/>
</dbReference>
<dbReference type="InterPro" id="IPR015422">
    <property type="entry name" value="PyrdxlP-dep_Trfase_small"/>
</dbReference>
<dbReference type="InterPro" id="IPR000277">
    <property type="entry name" value="Cys/Met-Metab_PyrdxlP-dep_enz"/>
</dbReference>
<evidence type="ECO:0000256" key="1">
    <source>
        <dbReference type="ARBA" id="ARBA00001933"/>
    </source>
</evidence>
<dbReference type="RefSeq" id="WP_132807429.1">
    <property type="nucleotide sequence ID" value="NZ_SMAK01000010.1"/>
</dbReference>
<proteinExistence type="inferred from homology"/>
<dbReference type="EMBL" id="SMAK01000010">
    <property type="protein sequence ID" value="TCT07217.1"/>
    <property type="molecule type" value="Genomic_DNA"/>
</dbReference>
<name>A0A4R3M6P6_9HYPH</name>
<accession>A0A4R3M6P6</accession>
<reference evidence="5 6" key="1">
    <citation type="submission" date="2019-03" db="EMBL/GenBank/DDBJ databases">
        <title>Genomic Encyclopedia of Type Strains, Phase IV (KMG-IV): sequencing the most valuable type-strain genomes for metagenomic binning, comparative biology and taxonomic classification.</title>
        <authorList>
            <person name="Goeker M."/>
        </authorList>
    </citation>
    <scope>NUCLEOTIDE SEQUENCE [LARGE SCALE GENOMIC DNA]</scope>
    <source>
        <strain evidence="5 6">DSM 19345</strain>
    </source>
</reference>
<gene>
    <name evidence="5" type="ORF">EDC22_11064</name>
</gene>
<dbReference type="Gene3D" id="3.40.640.10">
    <property type="entry name" value="Type I PLP-dependent aspartate aminotransferase-like (Major domain)"/>
    <property type="match status" value="1"/>
</dbReference>
<dbReference type="Proteomes" id="UP000295678">
    <property type="component" value="Unassembled WGS sequence"/>
</dbReference>
<evidence type="ECO:0000313" key="6">
    <source>
        <dbReference type="Proteomes" id="UP000295678"/>
    </source>
</evidence>